<dbReference type="AlphaFoldDB" id="A0A0P1AG03"/>
<organism evidence="1 2">
    <name type="scientific">Plasmopara halstedii</name>
    <name type="common">Downy mildew of sunflower</name>
    <dbReference type="NCBI Taxonomy" id="4781"/>
    <lineage>
        <taxon>Eukaryota</taxon>
        <taxon>Sar</taxon>
        <taxon>Stramenopiles</taxon>
        <taxon>Oomycota</taxon>
        <taxon>Peronosporomycetes</taxon>
        <taxon>Peronosporales</taxon>
        <taxon>Peronosporaceae</taxon>
        <taxon>Plasmopara</taxon>
    </lineage>
</organism>
<dbReference type="EMBL" id="CCYD01000435">
    <property type="protein sequence ID" value="CEG39686.1"/>
    <property type="molecule type" value="Genomic_DNA"/>
</dbReference>
<dbReference type="RefSeq" id="XP_024576055.1">
    <property type="nucleotide sequence ID" value="XM_024725261.2"/>
</dbReference>
<reference evidence="2" key="1">
    <citation type="submission" date="2014-09" db="EMBL/GenBank/DDBJ databases">
        <authorList>
            <person name="Sharma Rahul"/>
            <person name="Thines Marco"/>
        </authorList>
    </citation>
    <scope>NUCLEOTIDE SEQUENCE [LARGE SCALE GENOMIC DNA]</scope>
</reference>
<evidence type="ECO:0000313" key="1">
    <source>
        <dbReference type="EMBL" id="CEG39686.1"/>
    </source>
</evidence>
<proteinExistence type="predicted"/>
<dbReference type="Proteomes" id="UP000054928">
    <property type="component" value="Unassembled WGS sequence"/>
</dbReference>
<accession>A0A0P1AG03</accession>
<sequence length="75" mass="8791">MFSFLLCKTLSSFKKYGTWNVLATLTAPSRFRAKCHLLRDVFKKMGKWRPVIITSAEKCSEPDQLIFETVRPWHV</sequence>
<name>A0A0P1AG03_PLAHL</name>
<evidence type="ECO:0000313" key="2">
    <source>
        <dbReference type="Proteomes" id="UP000054928"/>
    </source>
</evidence>
<protein>
    <submittedName>
        <fullName evidence="1">Uncharacterized protein</fullName>
    </submittedName>
</protein>
<keyword evidence="2" id="KW-1185">Reference proteome</keyword>
<dbReference type="GeneID" id="36410428"/>